<sequence length="439" mass="48903">MTSDRFRPAAANGTAYVPIPTATEAFVWIWLPDTLEPVVAGRIALEDGLYVFNYGRSYLERIDAIPIYLPELPLQRGRIVPEAPLDMAGCLRDGAPDAWGRRVIINRLTGLGGEAARNVEFDELTFMLNSGSDRIGALDFQTSAERYQPREHDRATLEELLEAAERVERGEPVPPTLDKALFHGSSIGGARPKALIQDGKDKLIAKFSATNDTMAIVKAEFVAMRLAAEVGLDVASVRLTKANGKDVLLVRRFDREGSGKGWTRRAMVSALTMFGLGEMQARYASYGDLAEMVRARFTNPQVTLRELFGRLVFNVLTGNTDDHARNHAAFWDGAHLTLTKAYDICPQPRSGREANQAMLVHGEDKRSLLESCRLSASNFLLSDREARRLIKDQVGMITQLWDTICDEAELSEVDRGYLWRRQFLNDYAFEGYIDGTPGL</sequence>
<reference evidence="6 7" key="1">
    <citation type="submission" date="2020-08" db="EMBL/GenBank/DDBJ databases">
        <title>Genomic Encyclopedia of Type Strains, Phase IV (KMG-IV): sequencing the most valuable type-strain genomes for metagenomic binning, comparative biology and taxonomic classification.</title>
        <authorList>
            <person name="Goeker M."/>
        </authorList>
    </citation>
    <scope>NUCLEOTIDE SEQUENCE [LARGE SCALE GENOMIC DNA]</scope>
    <source>
        <strain evidence="6 7">DSM 17328</strain>
    </source>
</reference>
<organism evidence="6 7">
    <name type="scientific">Sphingosinicella soli</name>
    <dbReference type="NCBI Taxonomy" id="333708"/>
    <lineage>
        <taxon>Bacteria</taxon>
        <taxon>Pseudomonadati</taxon>
        <taxon>Pseudomonadota</taxon>
        <taxon>Alphaproteobacteria</taxon>
        <taxon>Sphingomonadales</taxon>
        <taxon>Sphingosinicellaceae</taxon>
        <taxon>Sphingosinicella</taxon>
    </lineage>
</organism>
<feature type="domain" description="HipA N-terminal subdomain 1" evidence="5">
    <location>
        <begin position="39"/>
        <end position="140"/>
    </location>
</feature>
<accession>A0A7W7B3P4</accession>
<proteinExistence type="inferred from homology"/>
<keyword evidence="3 6" id="KW-0418">Kinase</keyword>
<dbReference type="RefSeq" id="WP_184071029.1">
    <property type="nucleotide sequence ID" value="NZ_JACHNZ010000043.1"/>
</dbReference>
<evidence type="ECO:0000313" key="7">
    <source>
        <dbReference type="Proteomes" id="UP000566324"/>
    </source>
</evidence>
<dbReference type="InterPro" id="IPR012893">
    <property type="entry name" value="HipA-like_C"/>
</dbReference>
<evidence type="ECO:0000259" key="4">
    <source>
        <dbReference type="Pfam" id="PF07804"/>
    </source>
</evidence>
<evidence type="ECO:0000256" key="2">
    <source>
        <dbReference type="ARBA" id="ARBA00022679"/>
    </source>
</evidence>
<dbReference type="GO" id="GO:0005829">
    <property type="term" value="C:cytosol"/>
    <property type="evidence" value="ECO:0007669"/>
    <property type="project" value="TreeGrafter"/>
</dbReference>
<keyword evidence="2 6" id="KW-0808">Transferase</keyword>
<dbReference type="AlphaFoldDB" id="A0A7W7B3P4"/>
<protein>
    <submittedName>
        <fullName evidence="6">Serine/threonine-protein kinase HipA</fullName>
        <ecNumber evidence="6">2.7.11.1</ecNumber>
    </submittedName>
</protein>
<evidence type="ECO:0000256" key="3">
    <source>
        <dbReference type="ARBA" id="ARBA00022777"/>
    </source>
</evidence>
<comment type="similarity">
    <text evidence="1">Belongs to the HipA Ser/Thr kinase family.</text>
</comment>
<evidence type="ECO:0000313" key="6">
    <source>
        <dbReference type="EMBL" id="MBB4633433.1"/>
    </source>
</evidence>
<evidence type="ECO:0000259" key="5">
    <source>
        <dbReference type="Pfam" id="PF13657"/>
    </source>
</evidence>
<dbReference type="Pfam" id="PF13657">
    <property type="entry name" value="Couple_hipA"/>
    <property type="match status" value="1"/>
</dbReference>
<evidence type="ECO:0000256" key="1">
    <source>
        <dbReference type="ARBA" id="ARBA00010164"/>
    </source>
</evidence>
<name>A0A7W7B3P4_9SPHN</name>
<dbReference type="InterPro" id="IPR017508">
    <property type="entry name" value="HipA_N1"/>
</dbReference>
<dbReference type="EMBL" id="JACHNZ010000043">
    <property type="protein sequence ID" value="MBB4633433.1"/>
    <property type="molecule type" value="Genomic_DNA"/>
</dbReference>
<keyword evidence="7" id="KW-1185">Reference proteome</keyword>
<dbReference type="Proteomes" id="UP000566324">
    <property type="component" value="Unassembled WGS sequence"/>
</dbReference>
<dbReference type="Pfam" id="PF07804">
    <property type="entry name" value="HipA_C"/>
    <property type="match status" value="1"/>
</dbReference>
<dbReference type="PANTHER" id="PTHR37419:SF8">
    <property type="entry name" value="TOXIN YJJJ"/>
    <property type="match status" value="1"/>
</dbReference>
<gene>
    <name evidence="6" type="ORF">GGQ98_003071</name>
</gene>
<dbReference type="PANTHER" id="PTHR37419">
    <property type="entry name" value="SERINE/THREONINE-PROTEIN KINASE TOXIN HIPA"/>
    <property type="match status" value="1"/>
</dbReference>
<dbReference type="InterPro" id="IPR052028">
    <property type="entry name" value="HipA_Ser/Thr_kinase"/>
</dbReference>
<dbReference type="EC" id="2.7.11.1" evidence="6"/>
<feature type="domain" description="HipA-like C-terminal" evidence="4">
    <location>
        <begin position="185"/>
        <end position="401"/>
    </location>
</feature>
<comment type="caution">
    <text evidence="6">The sequence shown here is derived from an EMBL/GenBank/DDBJ whole genome shotgun (WGS) entry which is preliminary data.</text>
</comment>
<dbReference type="GO" id="GO:0004674">
    <property type="term" value="F:protein serine/threonine kinase activity"/>
    <property type="evidence" value="ECO:0007669"/>
    <property type="project" value="UniProtKB-EC"/>
</dbReference>